<dbReference type="Proteomes" id="UP000257109">
    <property type="component" value="Unassembled WGS sequence"/>
</dbReference>
<gene>
    <name evidence="4" type="ORF">CR513_38435</name>
</gene>
<reference evidence="4" key="1">
    <citation type="submission" date="2018-05" db="EMBL/GenBank/DDBJ databases">
        <title>Draft genome of Mucuna pruriens seed.</title>
        <authorList>
            <person name="Nnadi N.E."/>
            <person name="Vos R."/>
            <person name="Hasami M.H."/>
            <person name="Devisetty U.K."/>
            <person name="Aguiy J.C."/>
        </authorList>
    </citation>
    <scope>NUCLEOTIDE SEQUENCE [LARGE SCALE GENOMIC DNA]</scope>
    <source>
        <strain evidence="4">JCA_2017</strain>
    </source>
</reference>
<feature type="domain" description="CCHC-type" evidence="3">
    <location>
        <begin position="30"/>
        <end position="43"/>
    </location>
</feature>
<dbReference type="OrthoDB" id="1750639at2759"/>
<dbReference type="InterPro" id="IPR025724">
    <property type="entry name" value="GAG-pre-integrase_dom"/>
</dbReference>
<evidence type="ECO:0000256" key="2">
    <source>
        <dbReference type="SAM" id="MobiDB-lite"/>
    </source>
</evidence>
<sequence>MVASCGRGRSDHGTRGMSRNGKGGRGKLICSHCGKEGHLQNRCYDLIGWLDKIANISSSDIPSNGRTGPWIIDSGASDHISGNDSVFSSISFISLANGSKMVSQGVGQVSLSSSISLDSVLYIPKCPYNLISLSQLTDRNTGQLLIGEGHESRGLYYLSNNPSTLCFAFISPKLLHNRLGHPSLAKLKLMVPKLNKLSTLDCESCQLGKHVRFTFPNQVNKRCNFPFSIVHSDIWGLS</sequence>
<keyword evidence="1" id="KW-0863">Zinc-finger</keyword>
<feature type="non-terminal residue" evidence="4">
    <location>
        <position position="1"/>
    </location>
</feature>
<dbReference type="EMBL" id="QJKJ01008062">
    <property type="protein sequence ID" value="RDX80928.1"/>
    <property type="molecule type" value="Genomic_DNA"/>
</dbReference>
<dbReference type="PROSITE" id="PS50158">
    <property type="entry name" value="ZF_CCHC"/>
    <property type="match status" value="1"/>
</dbReference>
<dbReference type="GO" id="GO:0008270">
    <property type="term" value="F:zinc ion binding"/>
    <property type="evidence" value="ECO:0007669"/>
    <property type="project" value="UniProtKB-KW"/>
</dbReference>
<dbReference type="InterPro" id="IPR036875">
    <property type="entry name" value="Znf_CCHC_sf"/>
</dbReference>
<feature type="region of interest" description="Disordered" evidence="2">
    <location>
        <begin position="1"/>
        <end position="24"/>
    </location>
</feature>
<dbReference type="Pfam" id="PF22936">
    <property type="entry name" value="Pol_BBD"/>
    <property type="match status" value="1"/>
</dbReference>
<organism evidence="4 5">
    <name type="scientific">Mucuna pruriens</name>
    <name type="common">Velvet bean</name>
    <name type="synonym">Dolichos pruriens</name>
    <dbReference type="NCBI Taxonomy" id="157652"/>
    <lineage>
        <taxon>Eukaryota</taxon>
        <taxon>Viridiplantae</taxon>
        <taxon>Streptophyta</taxon>
        <taxon>Embryophyta</taxon>
        <taxon>Tracheophyta</taxon>
        <taxon>Spermatophyta</taxon>
        <taxon>Magnoliopsida</taxon>
        <taxon>eudicotyledons</taxon>
        <taxon>Gunneridae</taxon>
        <taxon>Pentapetalae</taxon>
        <taxon>rosids</taxon>
        <taxon>fabids</taxon>
        <taxon>Fabales</taxon>
        <taxon>Fabaceae</taxon>
        <taxon>Papilionoideae</taxon>
        <taxon>50 kb inversion clade</taxon>
        <taxon>NPAAA clade</taxon>
        <taxon>indigoferoid/millettioid clade</taxon>
        <taxon>Phaseoleae</taxon>
        <taxon>Mucuna</taxon>
    </lineage>
</organism>
<keyword evidence="5" id="KW-1185">Reference proteome</keyword>
<dbReference type="AlphaFoldDB" id="A0A371FRK1"/>
<dbReference type="GO" id="GO:0003676">
    <property type="term" value="F:nucleic acid binding"/>
    <property type="evidence" value="ECO:0007669"/>
    <property type="project" value="InterPro"/>
</dbReference>
<keyword evidence="1" id="KW-0862">Zinc</keyword>
<dbReference type="Pfam" id="PF13976">
    <property type="entry name" value="gag_pre-integrs"/>
    <property type="match status" value="1"/>
</dbReference>
<dbReference type="InterPro" id="IPR001878">
    <property type="entry name" value="Znf_CCHC"/>
</dbReference>
<accession>A0A371FRK1</accession>
<protein>
    <recommendedName>
        <fullName evidence="3">CCHC-type domain-containing protein</fullName>
    </recommendedName>
</protein>
<evidence type="ECO:0000259" key="3">
    <source>
        <dbReference type="PROSITE" id="PS50158"/>
    </source>
</evidence>
<dbReference type="InterPro" id="IPR054722">
    <property type="entry name" value="PolX-like_BBD"/>
</dbReference>
<evidence type="ECO:0000256" key="1">
    <source>
        <dbReference type="PROSITE-ProRule" id="PRU00047"/>
    </source>
</evidence>
<dbReference type="SUPFAM" id="SSF57756">
    <property type="entry name" value="Retrovirus zinc finger-like domains"/>
    <property type="match status" value="1"/>
</dbReference>
<comment type="caution">
    <text evidence="4">The sequence shown here is derived from an EMBL/GenBank/DDBJ whole genome shotgun (WGS) entry which is preliminary data.</text>
</comment>
<keyword evidence="1" id="KW-0479">Metal-binding</keyword>
<evidence type="ECO:0000313" key="4">
    <source>
        <dbReference type="EMBL" id="RDX80928.1"/>
    </source>
</evidence>
<name>A0A371FRK1_MUCPR</name>
<proteinExistence type="predicted"/>
<evidence type="ECO:0000313" key="5">
    <source>
        <dbReference type="Proteomes" id="UP000257109"/>
    </source>
</evidence>